<protein>
    <recommendedName>
        <fullName evidence="4 8">Ribosomal RNA small subunit methyltransferase D</fullName>
        <ecNumber evidence="3 8">2.1.1.171</ecNumber>
    </recommendedName>
</protein>
<dbReference type="NCBIfam" id="TIGR00095">
    <property type="entry name" value="16S rRNA (guanine(966)-N(2))-methyltransferase RsmD"/>
    <property type="match status" value="1"/>
</dbReference>
<comment type="similarity">
    <text evidence="2 8">Belongs to the methyltransferase superfamily. RsmD family.</text>
</comment>
<organism evidence="9 11">
    <name type="scientific">Legionella qingyii</name>
    <dbReference type="NCBI Taxonomy" id="2184757"/>
    <lineage>
        <taxon>Bacteria</taxon>
        <taxon>Pseudomonadati</taxon>
        <taxon>Pseudomonadota</taxon>
        <taxon>Gammaproteobacteria</taxon>
        <taxon>Legionellales</taxon>
        <taxon>Legionellaceae</taxon>
        <taxon>Legionella</taxon>
    </lineage>
</organism>
<reference evidence="10 12" key="2">
    <citation type="submission" date="2018-12" db="EMBL/GenBank/DDBJ databases">
        <title>Legionella sp,whole genome shotgun sequence.</title>
        <authorList>
            <person name="Wu H."/>
        </authorList>
    </citation>
    <scope>NUCLEOTIDE SEQUENCE [LARGE SCALE GENOMIC DNA]</scope>
    <source>
        <strain evidence="12">km489</strain>
        <strain evidence="10">Km489</strain>
    </source>
</reference>
<dbReference type="RefSeq" id="WP_110143570.1">
    <property type="nucleotide sequence ID" value="NZ_QHJG01000029.1"/>
</dbReference>
<dbReference type="EMBL" id="QHJG01000029">
    <property type="protein sequence ID" value="PWY54682.1"/>
    <property type="molecule type" value="Genomic_DNA"/>
</dbReference>
<dbReference type="InterPro" id="IPR004398">
    <property type="entry name" value="RNA_MeTrfase_RsmD"/>
</dbReference>
<evidence type="ECO:0000256" key="6">
    <source>
        <dbReference type="ARBA" id="ARBA00022679"/>
    </source>
</evidence>
<dbReference type="Proteomes" id="UP000287374">
    <property type="component" value="Unassembled WGS sequence"/>
</dbReference>
<evidence type="ECO:0000256" key="7">
    <source>
        <dbReference type="ARBA" id="ARBA00048326"/>
    </source>
</evidence>
<dbReference type="AlphaFoldDB" id="A0A317U2G1"/>
<evidence type="ECO:0000256" key="8">
    <source>
        <dbReference type="PIRNR" id="PIRNR004553"/>
    </source>
</evidence>
<accession>A0A317U2G1</accession>
<comment type="catalytic activity">
    <reaction evidence="7 8">
        <text>guanosine(966) in 16S rRNA + S-adenosyl-L-methionine = N(2)-methylguanosine(966) in 16S rRNA + S-adenosyl-L-homocysteine + H(+)</text>
        <dbReference type="Rhea" id="RHEA:23548"/>
        <dbReference type="Rhea" id="RHEA-COMP:10211"/>
        <dbReference type="Rhea" id="RHEA-COMP:10212"/>
        <dbReference type="ChEBI" id="CHEBI:15378"/>
        <dbReference type="ChEBI" id="CHEBI:57856"/>
        <dbReference type="ChEBI" id="CHEBI:59789"/>
        <dbReference type="ChEBI" id="CHEBI:74269"/>
        <dbReference type="ChEBI" id="CHEBI:74481"/>
        <dbReference type="EC" id="2.1.1.171"/>
    </reaction>
</comment>
<comment type="function">
    <text evidence="1 8">Specifically methylates the guanine in position 966 of 16S rRNA in the assembled 30S particle.</text>
</comment>
<evidence type="ECO:0000256" key="4">
    <source>
        <dbReference type="ARBA" id="ARBA00013682"/>
    </source>
</evidence>
<keyword evidence="8" id="KW-0949">S-adenosyl-L-methionine</keyword>
<dbReference type="EMBL" id="RZGX01000024">
    <property type="protein sequence ID" value="RUR20414.1"/>
    <property type="molecule type" value="Genomic_DNA"/>
</dbReference>
<dbReference type="PANTHER" id="PTHR43542:SF1">
    <property type="entry name" value="METHYLTRANSFERASE"/>
    <property type="match status" value="1"/>
</dbReference>
<evidence type="ECO:0000313" key="12">
    <source>
        <dbReference type="Proteomes" id="UP000287374"/>
    </source>
</evidence>
<evidence type="ECO:0000313" key="9">
    <source>
        <dbReference type="EMBL" id="PWY54682.1"/>
    </source>
</evidence>
<proteinExistence type="inferred from homology"/>
<keyword evidence="12" id="KW-1185">Reference proteome</keyword>
<evidence type="ECO:0000256" key="5">
    <source>
        <dbReference type="ARBA" id="ARBA00022603"/>
    </source>
</evidence>
<dbReference type="EC" id="2.1.1.171" evidence="3 8"/>
<dbReference type="PANTHER" id="PTHR43542">
    <property type="entry name" value="METHYLTRANSFERASE"/>
    <property type="match status" value="1"/>
</dbReference>
<keyword evidence="8" id="KW-0698">rRNA processing</keyword>
<dbReference type="OrthoDB" id="9803017at2"/>
<sequence length="182" mass="20796">MKQVIRIIGGLYRGKKLHFPDVEGLRPTPDRVRETLFNWLMHDIRDARCLDAFAGSGALGLEAFSRGAARVVFLEQSPKAYSNLQKIITAFNSPTLKLLQTDALQYFQRSQEEFDIIFLDPPFAQNYLPQCLADITQGNILKRGGLIYLESPTIIDLDEKQWRQIKLKHAGQVVYALFEKLN</sequence>
<dbReference type="CDD" id="cd02440">
    <property type="entry name" value="AdoMet_MTases"/>
    <property type="match status" value="1"/>
</dbReference>
<dbReference type="GO" id="GO:0052913">
    <property type="term" value="F:16S rRNA (guanine(966)-N(2))-methyltransferase activity"/>
    <property type="evidence" value="ECO:0007669"/>
    <property type="project" value="UniProtKB-EC"/>
</dbReference>
<keyword evidence="5 8" id="KW-0489">Methyltransferase</keyword>
<evidence type="ECO:0000313" key="11">
    <source>
        <dbReference type="Proteomes" id="UP000247152"/>
    </source>
</evidence>
<evidence type="ECO:0000256" key="3">
    <source>
        <dbReference type="ARBA" id="ARBA00012141"/>
    </source>
</evidence>
<dbReference type="GO" id="GO:0003676">
    <property type="term" value="F:nucleic acid binding"/>
    <property type="evidence" value="ECO:0007669"/>
    <property type="project" value="InterPro"/>
</dbReference>
<name>A0A317U2G1_9GAMM</name>
<dbReference type="PROSITE" id="PS00092">
    <property type="entry name" value="N6_MTASE"/>
    <property type="match status" value="1"/>
</dbReference>
<dbReference type="InterPro" id="IPR029063">
    <property type="entry name" value="SAM-dependent_MTases_sf"/>
</dbReference>
<dbReference type="Gene3D" id="3.40.50.150">
    <property type="entry name" value="Vaccinia Virus protein VP39"/>
    <property type="match status" value="1"/>
</dbReference>
<gene>
    <name evidence="9" type="primary">rsmD</name>
    <name evidence="9" type="ORF">DGG96_15560</name>
    <name evidence="10" type="ORF">ELY20_14960</name>
</gene>
<evidence type="ECO:0000256" key="1">
    <source>
        <dbReference type="ARBA" id="ARBA00002649"/>
    </source>
</evidence>
<reference evidence="9 11" key="1">
    <citation type="submission" date="2018-05" db="EMBL/GenBank/DDBJ databases">
        <title>Legionella qingyii sp.nov., whole genome shotgun sequence.</title>
        <authorList>
            <person name="Wu H."/>
            <person name="Zhu Q."/>
            <person name="Hu C."/>
        </authorList>
    </citation>
    <scope>NUCLEOTIDE SEQUENCE [LARGE SCALE GENOMIC DNA]</scope>
    <source>
        <strain evidence="9 11">HEB18</strain>
    </source>
</reference>
<evidence type="ECO:0000313" key="10">
    <source>
        <dbReference type="EMBL" id="RUR20414.1"/>
    </source>
</evidence>
<evidence type="ECO:0000256" key="2">
    <source>
        <dbReference type="ARBA" id="ARBA00005269"/>
    </source>
</evidence>
<dbReference type="SUPFAM" id="SSF53335">
    <property type="entry name" value="S-adenosyl-L-methionine-dependent methyltransferases"/>
    <property type="match status" value="1"/>
</dbReference>
<dbReference type="InterPro" id="IPR002052">
    <property type="entry name" value="DNA_methylase_N6_adenine_CS"/>
</dbReference>
<dbReference type="PIRSF" id="PIRSF004553">
    <property type="entry name" value="CHP00095"/>
    <property type="match status" value="1"/>
</dbReference>
<keyword evidence="6 8" id="KW-0808">Transferase</keyword>
<comment type="caution">
    <text evidence="9">The sequence shown here is derived from an EMBL/GenBank/DDBJ whole genome shotgun (WGS) entry which is preliminary data.</text>
</comment>
<dbReference type="Proteomes" id="UP000247152">
    <property type="component" value="Unassembled WGS sequence"/>
</dbReference>
<dbReference type="Pfam" id="PF03602">
    <property type="entry name" value="Cons_hypoth95"/>
    <property type="match status" value="1"/>
</dbReference>